<evidence type="ECO:0000313" key="3">
    <source>
        <dbReference type="Proteomes" id="UP000284557"/>
    </source>
</evidence>
<organism evidence="2 3">
    <name type="scientific">Mycobacteroides abscessus</name>
    <dbReference type="NCBI Taxonomy" id="36809"/>
    <lineage>
        <taxon>Bacteria</taxon>
        <taxon>Bacillati</taxon>
        <taxon>Actinomycetota</taxon>
        <taxon>Actinomycetes</taxon>
        <taxon>Mycobacteriales</taxon>
        <taxon>Mycobacteriaceae</taxon>
        <taxon>Mycobacteroides</taxon>
    </lineage>
</organism>
<feature type="region of interest" description="Disordered" evidence="1">
    <location>
        <begin position="84"/>
        <end position="103"/>
    </location>
</feature>
<proteinExistence type="predicted"/>
<dbReference type="RefSeq" id="WP_074346066.1">
    <property type="nucleotide sequence ID" value="NZ_QXBN01000012.1"/>
</dbReference>
<name>A0ABD7HM30_9MYCO</name>
<protein>
    <submittedName>
        <fullName evidence="2">Uncharacterized protein</fullName>
    </submittedName>
</protein>
<dbReference type="Proteomes" id="UP000284557">
    <property type="component" value="Unassembled WGS sequence"/>
</dbReference>
<sequence length="103" mass="11294">MSEPPHTPEPPVFGLPLQELLMNVWFDGFTSGASTACSRFLPDEAADAKADQLAEAALESSELRAQVQCEVQDRMRELMEQHMAASQPIPGLKPADLNIRQST</sequence>
<accession>A0ABD7HM30</accession>
<evidence type="ECO:0000256" key="1">
    <source>
        <dbReference type="SAM" id="MobiDB-lite"/>
    </source>
</evidence>
<dbReference type="EMBL" id="QXBN01000012">
    <property type="protein sequence ID" value="RIT36809.1"/>
    <property type="molecule type" value="Genomic_DNA"/>
</dbReference>
<evidence type="ECO:0000313" key="2">
    <source>
        <dbReference type="EMBL" id="RIT36809.1"/>
    </source>
</evidence>
<gene>
    <name evidence="2" type="ORF">D2E76_16280</name>
</gene>
<comment type="caution">
    <text evidence="2">The sequence shown here is derived from an EMBL/GenBank/DDBJ whole genome shotgun (WGS) entry which is preliminary data.</text>
</comment>
<reference evidence="2 3" key="1">
    <citation type="submission" date="2018-08" db="EMBL/GenBank/DDBJ databases">
        <title>Linezolid Resistance in Mycobacterium abscessus: MIC Distribution and Comprehensive Investigation of Resistance Mechanisms.</title>
        <authorList>
            <person name="Ye M."/>
            <person name="Xu L."/>
            <person name="Zou Y."/>
            <person name="Li B."/>
            <person name="Guo Q."/>
            <person name="Zhang Y."/>
            <person name="Zhan M."/>
            <person name="Xu B."/>
            <person name="Yu F."/>
            <person name="Zhang Z."/>
            <person name="Chu H."/>
        </authorList>
    </citation>
    <scope>NUCLEOTIDE SEQUENCE [LARGE SCALE GENOMIC DNA]</scope>
    <source>
        <strain evidence="2 3">G143</strain>
    </source>
</reference>
<dbReference type="AlphaFoldDB" id="A0ABD7HM30"/>